<reference evidence="1" key="1">
    <citation type="submission" date="2020-05" db="EMBL/GenBank/DDBJ databases">
        <authorList>
            <person name="Chiriac C."/>
            <person name="Salcher M."/>
            <person name="Ghai R."/>
            <person name="Kavagutti S V."/>
        </authorList>
    </citation>
    <scope>NUCLEOTIDE SEQUENCE</scope>
</reference>
<protein>
    <submittedName>
        <fullName evidence="1">Uncharacterized protein</fullName>
    </submittedName>
</protein>
<sequence length="83" mass="9321">MSNLELLLNRKETLLARMSRVDILLTSKRDIMVIGGGLDLNVGEPVCNSIMEVLSNHKGDCWAELKDIERKLDAINELLGEQQ</sequence>
<dbReference type="EMBL" id="LR797001">
    <property type="protein sequence ID" value="CAB4180652.1"/>
    <property type="molecule type" value="Genomic_DNA"/>
</dbReference>
<accession>A0A6J5QAS6</accession>
<organism evidence="1">
    <name type="scientific">uncultured Caudovirales phage</name>
    <dbReference type="NCBI Taxonomy" id="2100421"/>
    <lineage>
        <taxon>Viruses</taxon>
        <taxon>Duplodnaviria</taxon>
        <taxon>Heunggongvirae</taxon>
        <taxon>Uroviricota</taxon>
        <taxon>Caudoviricetes</taxon>
        <taxon>Peduoviridae</taxon>
        <taxon>Maltschvirus</taxon>
        <taxon>Maltschvirus maltsch</taxon>
    </lineage>
</organism>
<evidence type="ECO:0000313" key="1">
    <source>
        <dbReference type="EMBL" id="CAB4180652.1"/>
    </source>
</evidence>
<gene>
    <name evidence="1" type="ORF">UFOVP1043_75</name>
</gene>
<proteinExistence type="predicted"/>
<name>A0A6J5QAS6_9CAUD</name>